<dbReference type="Proteomes" id="UP000799764">
    <property type="component" value="Unassembled WGS sequence"/>
</dbReference>
<feature type="compositionally biased region" description="Basic and acidic residues" evidence="1">
    <location>
        <begin position="245"/>
        <end position="254"/>
    </location>
</feature>
<feature type="region of interest" description="Disordered" evidence="1">
    <location>
        <begin position="231"/>
        <end position="254"/>
    </location>
</feature>
<organism evidence="2 3">
    <name type="scientific">Karstenula rhodostoma CBS 690.94</name>
    <dbReference type="NCBI Taxonomy" id="1392251"/>
    <lineage>
        <taxon>Eukaryota</taxon>
        <taxon>Fungi</taxon>
        <taxon>Dikarya</taxon>
        <taxon>Ascomycota</taxon>
        <taxon>Pezizomycotina</taxon>
        <taxon>Dothideomycetes</taxon>
        <taxon>Pleosporomycetidae</taxon>
        <taxon>Pleosporales</taxon>
        <taxon>Massarineae</taxon>
        <taxon>Didymosphaeriaceae</taxon>
        <taxon>Karstenula</taxon>
    </lineage>
</organism>
<evidence type="ECO:0000256" key="1">
    <source>
        <dbReference type="SAM" id="MobiDB-lite"/>
    </source>
</evidence>
<dbReference type="AlphaFoldDB" id="A0A9P4PK41"/>
<reference evidence="2" key="1">
    <citation type="journal article" date="2020" name="Stud. Mycol.">
        <title>101 Dothideomycetes genomes: a test case for predicting lifestyles and emergence of pathogens.</title>
        <authorList>
            <person name="Haridas S."/>
            <person name="Albert R."/>
            <person name="Binder M."/>
            <person name="Bloem J."/>
            <person name="Labutti K."/>
            <person name="Salamov A."/>
            <person name="Andreopoulos B."/>
            <person name="Baker S."/>
            <person name="Barry K."/>
            <person name="Bills G."/>
            <person name="Bluhm B."/>
            <person name="Cannon C."/>
            <person name="Castanera R."/>
            <person name="Culley D."/>
            <person name="Daum C."/>
            <person name="Ezra D."/>
            <person name="Gonzalez J."/>
            <person name="Henrissat B."/>
            <person name="Kuo A."/>
            <person name="Liang C."/>
            <person name="Lipzen A."/>
            <person name="Lutzoni F."/>
            <person name="Magnuson J."/>
            <person name="Mondo S."/>
            <person name="Nolan M."/>
            <person name="Ohm R."/>
            <person name="Pangilinan J."/>
            <person name="Park H.-J."/>
            <person name="Ramirez L."/>
            <person name="Alfaro M."/>
            <person name="Sun H."/>
            <person name="Tritt A."/>
            <person name="Yoshinaga Y."/>
            <person name="Zwiers L.-H."/>
            <person name="Turgeon B."/>
            <person name="Goodwin S."/>
            <person name="Spatafora J."/>
            <person name="Crous P."/>
            <person name="Grigoriev I."/>
        </authorList>
    </citation>
    <scope>NUCLEOTIDE SEQUENCE</scope>
    <source>
        <strain evidence="2">CBS 690.94</strain>
    </source>
</reference>
<gene>
    <name evidence="2" type="ORF">P171DRAFT_521727</name>
</gene>
<sequence>MTGNVPVPLIEWEDVQNWTARTLPMLFYSRILDEDPWMLLWSVPRGIVLQQEVAELVETALTRLEAQGYPVREDVWLFWTWNWTVPPDIPADARNSPHIPRSSQVIKLKGYPHVTNQDVKDMKRETRRISVVFTGLASIHRDHPDNIKVARESLKRKLPHDEGTTRSYKSIDEECEIILNAKRQKTRQKSTLAKNKEKELNELKELKASLEQRAVDAEKKLEEEKEQLEQKVELQEKQNQSIKQSLEEKGTELSSRDDVMRKAFANIRGFLADLHAEDEKFMIFSPGGFFMKVCQSKLAREGWHIDLGDGTITDKDGAGQHHN</sequence>
<name>A0A9P4PK41_9PLEO</name>
<dbReference type="EMBL" id="MU001501">
    <property type="protein sequence ID" value="KAF2444389.1"/>
    <property type="molecule type" value="Genomic_DNA"/>
</dbReference>
<evidence type="ECO:0000313" key="2">
    <source>
        <dbReference type="EMBL" id="KAF2444389.1"/>
    </source>
</evidence>
<protein>
    <submittedName>
        <fullName evidence="2">Uncharacterized protein</fullName>
    </submittedName>
</protein>
<proteinExistence type="predicted"/>
<evidence type="ECO:0000313" key="3">
    <source>
        <dbReference type="Proteomes" id="UP000799764"/>
    </source>
</evidence>
<accession>A0A9P4PK41</accession>
<comment type="caution">
    <text evidence="2">The sequence shown here is derived from an EMBL/GenBank/DDBJ whole genome shotgun (WGS) entry which is preliminary data.</text>
</comment>
<keyword evidence="3" id="KW-1185">Reference proteome</keyword>